<dbReference type="GO" id="GO:0051537">
    <property type="term" value="F:2 iron, 2 sulfur cluster binding"/>
    <property type="evidence" value="ECO:0007669"/>
    <property type="project" value="UniProtKB-KW"/>
</dbReference>
<dbReference type="RefSeq" id="WP_145230309.1">
    <property type="nucleotide sequence ID" value="NZ_CP036343.1"/>
</dbReference>
<dbReference type="Gene3D" id="3.30.9.10">
    <property type="entry name" value="D-Amino Acid Oxidase, subunit A, domain 2"/>
    <property type="match status" value="1"/>
</dbReference>
<feature type="domain" description="Rieske" evidence="5">
    <location>
        <begin position="421"/>
        <end position="504"/>
    </location>
</feature>
<dbReference type="GO" id="GO:0005737">
    <property type="term" value="C:cytoplasm"/>
    <property type="evidence" value="ECO:0007669"/>
    <property type="project" value="TreeGrafter"/>
</dbReference>
<evidence type="ECO:0000256" key="3">
    <source>
        <dbReference type="ARBA" id="ARBA00023004"/>
    </source>
</evidence>
<dbReference type="SUPFAM" id="SSF51971">
    <property type="entry name" value="Nucleotide-binding domain"/>
    <property type="match status" value="1"/>
</dbReference>
<dbReference type="EMBL" id="CP036343">
    <property type="protein sequence ID" value="QDT92553.1"/>
    <property type="molecule type" value="Genomic_DNA"/>
</dbReference>
<keyword evidence="1" id="KW-0001">2Fe-2S</keyword>
<keyword evidence="4" id="KW-0411">Iron-sulfur</keyword>
<evidence type="ECO:0000259" key="5">
    <source>
        <dbReference type="PROSITE" id="PS51296"/>
    </source>
</evidence>
<keyword evidence="3" id="KW-0408">Iron</keyword>
<evidence type="ECO:0000313" key="6">
    <source>
        <dbReference type="EMBL" id="QDT92553.1"/>
    </source>
</evidence>
<dbReference type="GO" id="GO:0046872">
    <property type="term" value="F:metal ion binding"/>
    <property type="evidence" value="ECO:0007669"/>
    <property type="project" value="UniProtKB-KW"/>
</dbReference>
<accession>A0A517VHQ7</accession>
<dbReference type="InterPro" id="IPR036188">
    <property type="entry name" value="FAD/NAD-bd_sf"/>
</dbReference>
<dbReference type="AlphaFoldDB" id="A0A517VHQ7"/>
<keyword evidence="6" id="KW-0560">Oxidoreductase</keyword>
<gene>
    <name evidence="6" type="primary">puuB</name>
    <name evidence="6" type="ORF">Pan161_42210</name>
</gene>
<dbReference type="Gene3D" id="3.50.50.60">
    <property type="entry name" value="FAD/NAD(P)-binding domain"/>
    <property type="match status" value="1"/>
</dbReference>
<dbReference type="Pfam" id="PF01266">
    <property type="entry name" value="DAO"/>
    <property type="match status" value="1"/>
</dbReference>
<dbReference type="PROSITE" id="PS51296">
    <property type="entry name" value="RIESKE"/>
    <property type="match status" value="1"/>
</dbReference>
<keyword evidence="7" id="KW-1185">Reference proteome</keyword>
<evidence type="ECO:0000313" key="7">
    <source>
        <dbReference type="Proteomes" id="UP000316855"/>
    </source>
</evidence>
<organism evidence="6 7">
    <name type="scientific">Gimesia algae</name>
    <dbReference type="NCBI Taxonomy" id="2527971"/>
    <lineage>
        <taxon>Bacteria</taxon>
        <taxon>Pseudomonadati</taxon>
        <taxon>Planctomycetota</taxon>
        <taxon>Planctomycetia</taxon>
        <taxon>Planctomycetales</taxon>
        <taxon>Planctomycetaceae</taxon>
        <taxon>Gimesia</taxon>
    </lineage>
</organism>
<dbReference type="Pfam" id="PF00355">
    <property type="entry name" value="Rieske"/>
    <property type="match status" value="1"/>
</dbReference>
<reference evidence="6 7" key="1">
    <citation type="submission" date="2019-02" db="EMBL/GenBank/DDBJ databases">
        <title>Deep-cultivation of Planctomycetes and their phenomic and genomic characterization uncovers novel biology.</title>
        <authorList>
            <person name="Wiegand S."/>
            <person name="Jogler M."/>
            <person name="Boedeker C."/>
            <person name="Pinto D."/>
            <person name="Vollmers J."/>
            <person name="Rivas-Marin E."/>
            <person name="Kohn T."/>
            <person name="Peeters S.H."/>
            <person name="Heuer A."/>
            <person name="Rast P."/>
            <person name="Oberbeckmann S."/>
            <person name="Bunk B."/>
            <person name="Jeske O."/>
            <person name="Meyerdierks A."/>
            <person name="Storesund J.E."/>
            <person name="Kallscheuer N."/>
            <person name="Luecker S."/>
            <person name="Lage O.M."/>
            <person name="Pohl T."/>
            <person name="Merkel B.J."/>
            <person name="Hornburger P."/>
            <person name="Mueller R.-W."/>
            <person name="Bruemmer F."/>
            <person name="Labrenz M."/>
            <person name="Spormann A.M."/>
            <person name="Op den Camp H."/>
            <person name="Overmann J."/>
            <person name="Amann R."/>
            <person name="Jetten M.S.M."/>
            <person name="Mascher T."/>
            <person name="Medema M.H."/>
            <person name="Devos D.P."/>
            <person name="Kaster A.-K."/>
            <person name="Ovreas L."/>
            <person name="Rohde M."/>
            <person name="Galperin M.Y."/>
            <person name="Jogler C."/>
        </authorList>
    </citation>
    <scope>NUCLEOTIDE SEQUENCE [LARGE SCALE GENOMIC DNA]</scope>
    <source>
        <strain evidence="6 7">Pan161</strain>
    </source>
</reference>
<dbReference type="Gene3D" id="2.102.10.10">
    <property type="entry name" value="Rieske [2Fe-2S] iron-sulphur domain"/>
    <property type="match status" value="1"/>
</dbReference>
<sequence>MKQTISQQKISSPSAIHKSFWLHDQPLDARYPVLEENHHTDVLIVGAGIAGLSVALELLERGRQVTVCEASVIGAGTTGGSSGHLDAHPEIGPQALLNQMGEEKARAYTLMRLEAIRAIQSRCDKNCEFRSVEGYFYTEHEEALNDVKAEYEAAKKIGLSVNWTDQVPVPRAVGGYAIQGMARINCMSYLKSLAELVVQKGGQIFEQTQVSGPVEPAPSSLKTAADHEIYFNQVVCAVHCNFTDFQQLYLETPAYQSYVLAAKVRVPLEDALFWDDSDPYFYIRRATDEEDLILVGGCDHRTGAGDTTASLNHLEEWTRERFQVVSIVSRWSAEFFEPTDGLPFIGKVRGKENVWIATGFSGTGLTLGTAAGSMLADLIIGKSNSLTEELSPGRLNITSVGKVISEGTTTAVNLAERVLPAQKINVDVLQPGEGAVGKVDGKFAAVCRDRNGCVHSHSPICTHMGGVVQWNEVEQTWDCPVHGGRFSASGERLYGPPEKKLETE</sequence>
<evidence type="ECO:0000256" key="4">
    <source>
        <dbReference type="ARBA" id="ARBA00023014"/>
    </source>
</evidence>
<keyword evidence="2" id="KW-0479">Metal-binding</keyword>
<dbReference type="PANTHER" id="PTHR13847">
    <property type="entry name" value="SARCOSINE DEHYDROGENASE-RELATED"/>
    <property type="match status" value="1"/>
</dbReference>
<dbReference type="InterPro" id="IPR036922">
    <property type="entry name" value="Rieske_2Fe-2S_sf"/>
</dbReference>
<evidence type="ECO:0000256" key="1">
    <source>
        <dbReference type="ARBA" id="ARBA00022714"/>
    </source>
</evidence>
<dbReference type="OrthoDB" id="9767869at2"/>
<dbReference type="InterPro" id="IPR017941">
    <property type="entry name" value="Rieske_2Fe-2S"/>
</dbReference>
<dbReference type="GO" id="GO:0016491">
    <property type="term" value="F:oxidoreductase activity"/>
    <property type="evidence" value="ECO:0007669"/>
    <property type="project" value="UniProtKB-KW"/>
</dbReference>
<evidence type="ECO:0000256" key="2">
    <source>
        <dbReference type="ARBA" id="ARBA00022723"/>
    </source>
</evidence>
<dbReference type="Proteomes" id="UP000316855">
    <property type="component" value="Chromosome"/>
</dbReference>
<dbReference type="InterPro" id="IPR006076">
    <property type="entry name" value="FAD-dep_OxRdtase"/>
</dbReference>
<proteinExistence type="predicted"/>
<dbReference type="SUPFAM" id="SSF50022">
    <property type="entry name" value="ISP domain"/>
    <property type="match status" value="1"/>
</dbReference>
<dbReference type="KEGG" id="gax:Pan161_42210"/>
<dbReference type="PANTHER" id="PTHR13847:SF281">
    <property type="entry name" value="FAD DEPENDENT OXIDOREDUCTASE DOMAIN-CONTAINING PROTEIN"/>
    <property type="match status" value="1"/>
</dbReference>
<name>A0A517VHQ7_9PLAN</name>
<dbReference type="EC" id="1.4.3.-" evidence="6"/>
<protein>
    <submittedName>
        <fullName evidence="6">Gamma-glutamylputrescine oxidoreductase</fullName>
        <ecNumber evidence="6">1.4.3.-</ecNumber>
    </submittedName>
</protein>